<accession>A0AA86NXT8</accession>
<dbReference type="Proteomes" id="UP001642409">
    <property type="component" value="Unassembled WGS sequence"/>
</dbReference>
<name>A0AA86NXT8_9EUKA</name>
<organism evidence="1">
    <name type="scientific">Hexamita inflata</name>
    <dbReference type="NCBI Taxonomy" id="28002"/>
    <lineage>
        <taxon>Eukaryota</taxon>
        <taxon>Metamonada</taxon>
        <taxon>Diplomonadida</taxon>
        <taxon>Hexamitidae</taxon>
        <taxon>Hexamitinae</taxon>
        <taxon>Hexamita</taxon>
    </lineage>
</organism>
<evidence type="ECO:0000313" key="1">
    <source>
        <dbReference type="EMBL" id="CAI9927075.1"/>
    </source>
</evidence>
<dbReference type="EMBL" id="CAXDID020000003">
    <property type="protein sequence ID" value="CAL5971890.1"/>
    <property type="molecule type" value="Genomic_DNA"/>
</dbReference>
<proteinExistence type="predicted"/>
<gene>
    <name evidence="1" type="ORF">HINF_LOCUS14720</name>
    <name evidence="2" type="ORF">HINF_LOCUS1631</name>
</gene>
<evidence type="ECO:0000313" key="3">
    <source>
        <dbReference type="Proteomes" id="UP001642409"/>
    </source>
</evidence>
<keyword evidence="3" id="KW-1185">Reference proteome</keyword>
<reference evidence="1" key="1">
    <citation type="submission" date="2023-06" db="EMBL/GenBank/DDBJ databases">
        <authorList>
            <person name="Kurt Z."/>
        </authorList>
    </citation>
    <scope>NUCLEOTIDE SEQUENCE</scope>
</reference>
<sequence>MKLQLRINTENVQFSGSIVGNALYNTQIIVQNICQNDVTQYSQSTVQQSGIFGSIQGKIYLFNAFISTQVVDCISVNNYGTIGELTTNTQDAQFTNLNLSFKIPQNIQFTDTFSNIGSLVGYINAQQVTINQSCFNDISINASINIGGVFGTTQNTNIIVISIMVQNTQLMVFSSIESQVGGLSGISLNSSIQITNLYIKNIYILSSSNSSYSYCSGLISHVYDSLVQIRNYQINNSTILSQSIQSYGYSAGAISNIISINYINSYIQNSIVENCNITSFSCIPRTGGFAVMITNTSFVFDNVHSKNSVIFALGNEQNSTKFYWGILGSILAYPHISKINLLKCYIFNIKLTLQSTVEQSSSSMGTVGYSQWSTLFMYNIEVYSVEMFITSTNNSYCAGIIGYQFGANQITSIVKTHLSQIQIQSISAVMSVYSAGITAFTQSTNESYQDITVGTLSIFANSSCNNTYVGGISGYVRSSFLNYQNIVCKNTNISAIAIIDSVSGGCFGIIMNSIIQVYDSQISNNNISSLGTQNNNVGGVIGYIYQSSSKFFISQIHNINITIIGTTCNTASFVGQIQTFSSTNIVSIQNSVINSVQFQQTCQVNQLGFVSNILTPDINKLTYEVKNCYSKGFSSSNNVQISNCPKLLVTLLNGAYIQSSNGC</sequence>
<reference evidence="2 3" key="2">
    <citation type="submission" date="2024-07" db="EMBL/GenBank/DDBJ databases">
        <authorList>
            <person name="Akdeniz Z."/>
        </authorList>
    </citation>
    <scope>NUCLEOTIDE SEQUENCE [LARGE SCALE GENOMIC DNA]</scope>
</reference>
<evidence type="ECO:0000313" key="2">
    <source>
        <dbReference type="EMBL" id="CAL5971890.1"/>
    </source>
</evidence>
<dbReference type="AlphaFoldDB" id="A0AA86NXT8"/>
<protein>
    <submittedName>
        <fullName evidence="2">Hypothetical_protein</fullName>
    </submittedName>
</protein>
<comment type="caution">
    <text evidence="1">The sequence shown here is derived from an EMBL/GenBank/DDBJ whole genome shotgun (WGS) entry which is preliminary data.</text>
</comment>
<dbReference type="EMBL" id="CATOUU010000380">
    <property type="protein sequence ID" value="CAI9927075.1"/>
    <property type="molecule type" value="Genomic_DNA"/>
</dbReference>